<dbReference type="PANTHER" id="PTHR43116">
    <property type="entry name" value="PEPTIDE CHAIN RELEASE FACTOR 2"/>
    <property type="match status" value="1"/>
</dbReference>
<dbReference type="Pfam" id="PF03462">
    <property type="entry name" value="PCRF"/>
    <property type="match status" value="1"/>
</dbReference>
<dbReference type="Gene3D" id="3.30.160.20">
    <property type="match status" value="1"/>
</dbReference>
<dbReference type="Gene3D" id="3.30.70.1660">
    <property type="match status" value="1"/>
</dbReference>
<organism evidence="4 5">
    <name type="scientific">Tribonema minus</name>
    <dbReference type="NCBI Taxonomy" id="303371"/>
    <lineage>
        <taxon>Eukaryota</taxon>
        <taxon>Sar</taxon>
        <taxon>Stramenopiles</taxon>
        <taxon>Ochrophyta</taxon>
        <taxon>PX clade</taxon>
        <taxon>Xanthophyceae</taxon>
        <taxon>Tribonematales</taxon>
        <taxon>Tribonemataceae</taxon>
        <taxon>Tribonema</taxon>
    </lineage>
</organism>
<name>A0A835Z7S5_9STRA</name>
<evidence type="ECO:0000313" key="4">
    <source>
        <dbReference type="EMBL" id="KAG5186515.1"/>
    </source>
</evidence>
<evidence type="ECO:0000259" key="3">
    <source>
        <dbReference type="PROSITE" id="PS00745"/>
    </source>
</evidence>
<dbReference type="OrthoDB" id="2019491at2759"/>
<evidence type="ECO:0000313" key="5">
    <source>
        <dbReference type="Proteomes" id="UP000664859"/>
    </source>
</evidence>
<evidence type="ECO:0000256" key="2">
    <source>
        <dbReference type="ARBA" id="ARBA00022917"/>
    </source>
</evidence>
<dbReference type="AlphaFoldDB" id="A0A835Z7S5"/>
<dbReference type="Proteomes" id="UP000664859">
    <property type="component" value="Unassembled WGS sequence"/>
</dbReference>
<comment type="similarity">
    <text evidence="1">Belongs to the prokaryotic/mitochondrial release factor family.</text>
</comment>
<comment type="caution">
    <text evidence="4">The sequence shown here is derived from an EMBL/GenBank/DDBJ whole genome shotgun (WGS) entry which is preliminary data.</text>
</comment>
<dbReference type="PROSITE" id="PS00745">
    <property type="entry name" value="RF_PROK_I"/>
    <property type="match status" value="1"/>
</dbReference>
<dbReference type="NCBIfam" id="TIGR00020">
    <property type="entry name" value="prfB"/>
    <property type="match status" value="1"/>
</dbReference>
<dbReference type="SUPFAM" id="SSF75620">
    <property type="entry name" value="Release factor"/>
    <property type="match status" value="1"/>
</dbReference>
<evidence type="ECO:0000256" key="1">
    <source>
        <dbReference type="ARBA" id="ARBA00010835"/>
    </source>
</evidence>
<dbReference type="InterPro" id="IPR045853">
    <property type="entry name" value="Pep_chain_release_fac_I_sf"/>
</dbReference>
<dbReference type="Pfam" id="PF00472">
    <property type="entry name" value="RF-1"/>
    <property type="match status" value="1"/>
</dbReference>
<protein>
    <recommendedName>
        <fullName evidence="3">Prokaryotic-type class I peptide chain release factors domain-containing protein</fullName>
    </recommendedName>
</protein>
<keyword evidence="2" id="KW-0648">Protein biosynthesis</keyword>
<dbReference type="PANTHER" id="PTHR43116:SF3">
    <property type="entry name" value="CLASS I PEPTIDE CHAIN RELEASE FACTOR"/>
    <property type="match status" value="1"/>
</dbReference>
<dbReference type="GO" id="GO:0005737">
    <property type="term" value="C:cytoplasm"/>
    <property type="evidence" value="ECO:0007669"/>
    <property type="project" value="InterPro"/>
</dbReference>
<dbReference type="HAMAP" id="MF_00094">
    <property type="entry name" value="Rel_fac_2"/>
    <property type="match status" value="1"/>
</dbReference>
<dbReference type="InterPro" id="IPR005139">
    <property type="entry name" value="PCRF"/>
</dbReference>
<dbReference type="InterPro" id="IPR000352">
    <property type="entry name" value="Pep_chain_release_fac_I"/>
</dbReference>
<dbReference type="Gene3D" id="1.20.58.410">
    <property type="entry name" value="Release factor"/>
    <property type="match status" value="1"/>
</dbReference>
<dbReference type="SMART" id="SM00937">
    <property type="entry name" value="PCRF"/>
    <property type="match status" value="1"/>
</dbReference>
<sequence>MDSGKLTGELAYLEGVCSEAGFWDDAAAARKTLAESTRLKSQVDRLDRWAAWGGDVESALELLADGDALSDAEAVALAEEAAATLDAWAKDLDTWELERLLSGKFDNAGTQLTIQAGAGGTEAQDWALMLQRMYTRYFQRKGFSYKLIEEEPGEVAGIKSCRIDVEGPLCYGLLAGEKGTHRLVRQSPFNAQAKRQTSFAGVETFPVLELEDLDDVHIPDGDLEITTMRSGGKGGQNVNKVETGVRMRHIPTGIAVRCTQERSQLMNKALALKMIKERLLVVMQEQQAAEVAQIRGDMVEASWGQQIRNYVMHPYKMVKDTRTAAETAQVQDVMDGDLDLFIESYLRWRSAQGSAAAAGAAQTA</sequence>
<feature type="domain" description="Prokaryotic-type class I peptide chain release factors" evidence="3">
    <location>
        <begin position="229"/>
        <end position="245"/>
    </location>
</feature>
<dbReference type="EMBL" id="JAFCMP010000112">
    <property type="protein sequence ID" value="KAG5186515.1"/>
    <property type="molecule type" value="Genomic_DNA"/>
</dbReference>
<reference evidence="4" key="1">
    <citation type="submission" date="2021-02" db="EMBL/GenBank/DDBJ databases">
        <title>First Annotated Genome of the Yellow-green Alga Tribonema minus.</title>
        <authorList>
            <person name="Mahan K.M."/>
        </authorList>
    </citation>
    <scope>NUCLEOTIDE SEQUENCE</scope>
    <source>
        <strain evidence="4">UTEX B ZZ1240</strain>
    </source>
</reference>
<keyword evidence="5" id="KW-1185">Reference proteome</keyword>
<dbReference type="GO" id="GO:0016149">
    <property type="term" value="F:translation release factor activity, codon specific"/>
    <property type="evidence" value="ECO:0007669"/>
    <property type="project" value="InterPro"/>
</dbReference>
<dbReference type="InterPro" id="IPR004374">
    <property type="entry name" value="PrfB"/>
</dbReference>
<accession>A0A835Z7S5</accession>
<gene>
    <name evidence="4" type="ORF">JKP88DRAFT_268971</name>
</gene>
<proteinExistence type="inferred from homology"/>